<dbReference type="InterPro" id="IPR019808">
    <property type="entry name" value="Histidine_triad_CS"/>
</dbReference>
<dbReference type="EMBL" id="FZOB01000019">
    <property type="protein sequence ID" value="SNR93243.1"/>
    <property type="molecule type" value="Genomic_DNA"/>
</dbReference>
<evidence type="ECO:0000313" key="5">
    <source>
        <dbReference type="EMBL" id="SNR93243.1"/>
    </source>
</evidence>
<feature type="domain" description="HIT" evidence="4">
    <location>
        <begin position="1"/>
        <end position="107"/>
    </location>
</feature>
<organism evidence="5 6">
    <name type="scientific">Desulfurobacterium atlanticum</name>
    <dbReference type="NCBI Taxonomy" id="240169"/>
    <lineage>
        <taxon>Bacteria</taxon>
        <taxon>Pseudomonadati</taxon>
        <taxon>Aquificota</taxon>
        <taxon>Aquificia</taxon>
        <taxon>Desulfurobacteriales</taxon>
        <taxon>Desulfurobacteriaceae</taxon>
        <taxon>Desulfurobacterium</taxon>
    </lineage>
</organism>
<feature type="short sequence motif" description="Histidine triad motif" evidence="2 3">
    <location>
        <begin position="92"/>
        <end position="96"/>
    </location>
</feature>
<dbReference type="PRINTS" id="PR00332">
    <property type="entry name" value="HISTRIAD"/>
</dbReference>
<dbReference type="InterPro" id="IPR011146">
    <property type="entry name" value="HIT-like"/>
</dbReference>
<dbReference type="AlphaFoldDB" id="A0A239AEB7"/>
<evidence type="ECO:0000256" key="1">
    <source>
        <dbReference type="PIRSR" id="PIRSR601310-1"/>
    </source>
</evidence>
<dbReference type="InterPro" id="IPR052908">
    <property type="entry name" value="AP-4-A_phosphorylase"/>
</dbReference>
<reference evidence="6" key="1">
    <citation type="submission" date="2017-06" db="EMBL/GenBank/DDBJ databases">
        <authorList>
            <person name="Varghese N."/>
            <person name="Submissions S."/>
        </authorList>
    </citation>
    <scope>NUCLEOTIDE SEQUENCE [LARGE SCALE GENOMIC DNA]</scope>
    <source>
        <strain evidence="6">DSM 15668</strain>
    </source>
</reference>
<dbReference type="PANTHER" id="PTHR42997">
    <property type="entry name" value="HIT FAMILY HYDROLASE"/>
    <property type="match status" value="1"/>
</dbReference>
<evidence type="ECO:0000259" key="4">
    <source>
        <dbReference type="PROSITE" id="PS51084"/>
    </source>
</evidence>
<dbReference type="RefSeq" id="WP_089323752.1">
    <property type="nucleotide sequence ID" value="NZ_FZOB01000019.1"/>
</dbReference>
<dbReference type="InterPro" id="IPR036265">
    <property type="entry name" value="HIT-like_sf"/>
</dbReference>
<dbReference type="PANTHER" id="PTHR42997:SF1">
    <property type="entry name" value="AP-4-A PHOSPHORYLASE"/>
    <property type="match status" value="1"/>
</dbReference>
<dbReference type="PROSITE" id="PS51084">
    <property type="entry name" value="HIT_2"/>
    <property type="match status" value="1"/>
</dbReference>
<dbReference type="Proteomes" id="UP000198405">
    <property type="component" value="Unassembled WGS sequence"/>
</dbReference>
<keyword evidence="5" id="KW-0378">Hydrolase</keyword>
<name>A0A239AEB7_9BACT</name>
<sequence length="124" mass="14209">MDCPFCKMGELKIVMENDLSFAIFDKYPVNPGHMLIIPKRHVSSWFDTTWEEKKAICELLDEAKAFIDREFSPDGYNIGINVGEAAGQTIFHLHVHLIPRYKGDIDDPMGGVRGVIPEKRVYKR</sequence>
<evidence type="ECO:0000256" key="2">
    <source>
        <dbReference type="PIRSR" id="PIRSR601310-3"/>
    </source>
</evidence>
<protein>
    <submittedName>
        <fullName evidence="5">Diadenosine tetraphosphate (Ap4A) hydrolase</fullName>
    </submittedName>
</protein>
<dbReference type="InterPro" id="IPR001310">
    <property type="entry name" value="Histidine_triad_HIT"/>
</dbReference>
<proteinExistence type="predicted"/>
<dbReference type="PROSITE" id="PS00892">
    <property type="entry name" value="HIT_1"/>
    <property type="match status" value="1"/>
</dbReference>
<evidence type="ECO:0000313" key="6">
    <source>
        <dbReference type="Proteomes" id="UP000198405"/>
    </source>
</evidence>
<dbReference type="GO" id="GO:0016787">
    <property type="term" value="F:hydrolase activity"/>
    <property type="evidence" value="ECO:0007669"/>
    <property type="project" value="UniProtKB-KW"/>
</dbReference>
<gene>
    <name evidence="5" type="ORF">SAMN06265340_1198</name>
</gene>
<feature type="active site" description="Tele-AMP-histidine intermediate" evidence="1">
    <location>
        <position position="94"/>
    </location>
</feature>
<evidence type="ECO:0000256" key="3">
    <source>
        <dbReference type="PROSITE-ProRule" id="PRU00464"/>
    </source>
</evidence>
<keyword evidence="6" id="KW-1185">Reference proteome</keyword>
<dbReference type="OrthoDB" id="9784774at2"/>
<dbReference type="Pfam" id="PF01230">
    <property type="entry name" value="HIT"/>
    <property type="match status" value="1"/>
</dbReference>
<dbReference type="SUPFAM" id="SSF54197">
    <property type="entry name" value="HIT-like"/>
    <property type="match status" value="1"/>
</dbReference>
<dbReference type="Gene3D" id="3.30.428.10">
    <property type="entry name" value="HIT-like"/>
    <property type="match status" value="1"/>
</dbReference>
<accession>A0A239AEB7</accession>